<name>A0A225E550_9BACT</name>
<protein>
    <submittedName>
        <fullName evidence="2">Protein ImpG/VasA</fullName>
    </submittedName>
</protein>
<dbReference type="PANTHER" id="PTHR35370:SF1">
    <property type="entry name" value="TYPE VI SECRETION SYSTEM COMPONENT TSSF1"/>
    <property type="match status" value="1"/>
</dbReference>
<evidence type="ECO:0000256" key="1">
    <source>
        <dbReference type="SAM" id="MobiDB-lite"/>
    </source>
</evidence>
<evidence type="ECO:0000313" key="2">
    <source>
        <dbReference type="EMBL" id="OWK45226.1"/>
    </source>
</evidence>
<dbReference type="AlphaFoldDB" id="A0A225E550"/>
<keyword evidence="3" id="KW-1185">Reference proteome</keyword>
<comment type="caution">
    <text evidence="2">The sequence shown here is derived from an EMBL/GenBank/DDBJ whole genome shotgun (WGS) entry which is preliminary data.</text>
</comment>
<organism evidence="2 3">
    <name type="scientific">Fimbriiglobus ruber</name>
    <dbReference type="NCBI Taxonomy" id="1908690"/>
    <lineage>
        <taxon>Bacteria</taxon>
        <taxon>Pseudomonadati</taxon>
        <taxon>Planctomycetota</taxon>
        <taxon>Planctomycetia</taxon>
        <taxon>Gemmatales</taxon>
        <taxon>Gemmataceae</taxon>
        <taxon>Fimbriiglobus</taxon>
    </lineage>
</organism>
<accession>A0A225E550</accession>
<dbReference type="EMBL" id="NIDE01000002">
    <property type="protein sequence ID" value="OWK45226.1"/>
    <property type="molecule type" value="Genomic_DNA"/>
</dbReference>
<evidence type="ECO:0000313" key="3">
    <source>
        <dbReference type="Proteomes" id="UP000214646"/>
    </source>
</evidence>
<feature type="region of interest" description="Disordered" evidence="1">
    <location>
        <begin position="141"/>
        <end position="160"/>
    </location>
</feature>
<gene>
    <name evidence="2" type="ORF">FRUB_01557</name>
</gene>
<sequence>MQKRTETTNREVREEADRKMTYWRVVSHLSLNHLSLTDPVKGRDALAEYLSLYDFSDDQHPELREVARQVRDGVLSIDSRRDVAFVPGEPVGGYARGIGVLLELDEEKFVGIGSYLFAAVMDRFFAAAVTLNSFTRLSHGTRQRGPVCQWPPRAGDRPLV</sequence>
<proteinExistence type="predicted"/>
<dbReference type="Proteomes" id="UP000214646">
    <property type="component" value="Unassembled WGS sequence"/>
</dbReference>
<dbReference type="Pfam" id="PF05947">
    <property type="entry name" value="T6SS_TssF"/>
    <property type="match status" value="1"/>
</dbReference>
<dbReference type="InterPro" id="IPR010272">
    <property type="entry name" value="T6SS_TssF"/>
</dbReference>
<dbReference type="PANTHER" id="PTHR35370">
    <property type="entry name" value="CYTOPLASMIC PROTEIN-RELATED-RELATED"/>
    <property type="match status" value="1"/>
</dbReference>
<reference evidence="3" key="1">
    <citation type="submission" date="2017-06" db="EMBL/GenBank/DDBJ databases">
        <title>Genome analysis of Fimbriiglobus ruber SP5, the first member of the order Planctomycetales with confirmed chitinolytic capability.</title>
        <authorList>
            <person name="Ravin N.V."/>
            <person name="Rakitin A.L."/>
            <person name="Ivanova A.A."/>
            <person name="Beletsky A.V."/>
            <person name="Kulichevskaya I.S."/>
            <person name="Mardanov A.V."/>
            <person name="Dedysh S.N."/>
        </authorList>
    </citation>
    <scope>NUCLEOTIDE SEQUENCE [LARGE SCALE GENOMIC DNA]</scope>
    <source>
        <strain evidence="3">SP5</strain>
    </source>
</reference>